<evidence type="ECO:0000313" key="1">
    <source>
        <dbReference type="EMBL" id="KTD45505.1"/>
    </source>
</evidence>
<dbReference type="EMBL" id="LNYS01000025">
    <property type="protein sequence ID" value="KTD45505.1"/>
    <property type="molecule type" value="Genomic_DNA"/>
</dbReference>
<accession>A0A0W0XLC8</accession>
<dbReference type="STRING" id="45073.Lqui_2976"/>
<reference evidence="1 2" key="1">
    <citation type="submission" date="2015-11" db="EMBL/GenBank/DDBJ databases">
        <title>Genomic analysis of 38 Legionella species identifies large and diverse effector repertoires.</title>
        <authorList>
            <person name="Burstein D."/>
            <person name="Amaro F."/>
            <person name="Zusman T."/>
            <person name="Lifshitz Z."/>
            <person name="Cohen O."/>
            <person name="Gilbert J.A."/>
            <person name="Pupko T."/>
            <person name="Shuman H.A."/>
            <person name="Segal G."/>
        </authorList>
    </citation>
    <scope>NUCLEOTIDE SEQUENCE [LARGE SCALE GENOMIC DNA]</scope>
    <source>
        <strain evidence="1 2">CDC#1442-AUS-E</strain>
    </source>
</reference>
<keyword evidence="2" id="KW-1185">Reference proteome</keyword>
<dbReference type="InterPro" id="IPR021268">
    <property type="entry name" value="DUF2845"/>
</dbReference>
<evidence type="ECO:0008006" key="3">
    <source>
        <dbReference type="Google" id="ProtNLM"/>
    </source>
</evidence>
<sequence length="99" mass="11422">MHTRVLISFLLLVLLPLTSFSEEKFDKIRCNGKLIESGDSLQFVIENCGDPVDRRNWGNQYETQKHLYFKAPGESGCYYTFFIDDKIVASVYRGYQGCP</sequence>
<organism evidence="1 2">
    <name type="scientific">Legionella quinlivanii</name>
    <dbReference type="NCBI Taxonomy" id="45073"/>
    <lineage>
        <taxon>Bacteria</taxon>
        <taxon>Pseudomonadati</taxon>
        <taxon>Pseudomonadota</taxon>
        <taxon>Gammaproteobacteria</taxon>
        <taxon>Legionellales</taxon>
        <taxon>Legionellaceae</taxon>
        <taxon>Legionella</taxon>
    </lineage>
</organism>
<dbReference type="Proteomes" id="UP000054618">
    <property type="component" value="Unassembled WGS sequence"/>
</dbReference>
<dbReference type="PATRIC" id="fig|45073.5.peg.3156"/>
<dbReference type="Pfam" id="PF11006">
    <property type="entry name" value="DUF2845"/>
    <property type="match status" value="1"/>
</dbReference>
<dbReference type="AlphaFoldDB" id="A0A0W0XLC8"/>
<name>A0A0W0XLC8_9GAMM</name>
<gene>
    <name evidence="1" type="ORF">Lqui_2976</name>
</gene>
<proteinExistence type="predicted"/>
<protein>
    <recommendedName>
        <fullName evidence="3">DUF2845 domain-containing protein</fullName>
    </recommendedName>
</protein>
<dbReference type="RefSeq" id="WP_058509022.1">
    <property type="nucleotide sequence ID" value="NZ_CAAAIK010000033.1"/>
</dbReference>
<dbReference type="OrthoDB" id="5654146at2"/>
<evidence type="ECO:0000313" key="2">
    <source>
        <dbReference type="Proteomes" id="UP000054618"/>
    </source>
</evidence>
<comment type="caution">
    <text evidence="1">The sequence shown here is derived from an EMBL/GenBank/DDBJ whole genome shotgun (WGS) entry which is preliminary data.</text>
</comment>